<feature type="domain" description="HTH lysR-type" evidence="5">
    <location>
        <begin position="1"/>
        <end position="58"/>
    </location>
</feature>
<dbReference type="AlphaFoldDB" id="A0A173V7W7"/>
<dbReference type="Proteomes" id="UP000095492">
    <property type="component" value="Unassembled WGS sequence"/>
</dbReference>
<dbReference type="InterPro" id="IPR036390">
    <property type="entry name" value="WH_DNA-bd_sf"/>
</dbReference>
<dbReference type="InterPro" id="IPR005119">
    <property type="entry name" value="LysR_subst-bd"/>
</dbReference>
<sequence length="295" mass="33564">MTSRQIECFLVAADKLNFTTASEILFLSQSNMSRNISSLEEELGMKLFERQKNKVLLTEQGVIMYEAFNQMNKYISSRVALAKNGSNAEQGKLTFGFLYYMDLDSFITEYLNHFRQKHPKIEVELISLPLKPLAHILESGEADIIISHDFSSNSNNNIISYELGTSPLYCVYSDNHPLSQKKDLSISDFQNQTFYLAETIASTDITHMVHKFASYYHLDNYKIKSVSYDTSLLNVGLGNGISVTDAISSQKIPNTFHLLELDSTQFYTTIMMNWSKNNFNPAITAFVKDTLDIQN</sequence>
<dbReference type="InterPro" id="IPR000847">
    <property type="entry name" value="LysR_HTH_N"/>
</dbReference>
<evidence type="ECO:0000256" key="4">
    <source>
        <dbReference type="ARBA" id="ARBA00023163"/>
    </source>
</evidence>
<protein>
    <submittedName>
        <fullName evidence="6">Hca operon transcriptional activator</fullName>
    </submittedName>
</protein>
<dbReference type="Gene3D" id="1.10.10.10">
    <property type="entry name" value="Winged helix-like DNA-binding domain superfamily/Winged helix DNA-binding domain"/>
    <property type="match status" value="1"/>
</dbReference>
<dbReference type="GO" id="GO:0032993">
    <property type="term" value="C:protein-DNA complex"/>
    <property type="evidence" value="ECO:0007669"/>
    <property type="project" value="TreeGrafter"/>
</dbReference>
<evidence type="ECO:0000256" key="3">
    <source>
        <dbReference type="ARBA" id="ARBA00023125"/>
    </source>
</evidence>
<dbReference type="GeneID" id="97392376"/>
<dbReference type="OrthoDB" id="119203at2"/>
<dbReference type="EMBL" id="CYYA01000023">
    <property type="protein sequence ID" value="CUN23134.1"/>
    <property type="molecule type" value="Genomic_DNA"/>
</dbReference>
<evidence type="ECO:0000313" key="6">
    <source>
        <dbReference type="EMBL" id="CUN23134.1"/>
    </source>
</evidence>
<dbReference type="RefSeq" id="WP_055290887.1">
    <property type="nucleotide sequence ID" value="NZ_CP173382.1"/>
</dbReference>
<dbReference type="PANTHER" id="PTHR30346:SF0">
    <property type="entry name" value="HCA OPERON TRANSCRIPTIONAL ACTIVATOR HCAR"/>
    <property type="match status" value="1"/>
</dbReference>
<dbReference type="STRING" id="39490.ERS852448_02615"/>
<dbReference type="PRINTS" id="PR00039">
    <property type="entry name" value="HTHLYSR"/>
</dbReference>
<keyword evidence="2" id="KW-0805">Transcription regulation</keyword>
<dbReference type="Pfam" id="PF03466">
    <property type="entry name" value="LysR_substrate"/>
    <property type="match status" value="1"/>
</dbReference>
<keyword evidence="4" id="KW-0804">Transcription</keyword>
<gene>
    <name evidence="6" type="primary">hcaR_3</name>
    <name evidence="6" type="ORF">ERS852448_02615</name>
</gene>
<keyword evidence="3" id="KW-0238">DNA-binding</keyword>
<reference evidence="6 7" key="1">
    <citation type="submission" date="2015-09" db="EMBL/GenBank/DDBJ databases">
        <authorList>
            <consortium name="Pathogen Informatics"/>
        </authorList>
    </citation>
    <scope>NUCLEOTIDE SEQUENCE [LARGE SCALE GENOMIC DNA]</scope>
    <source>
        <strain evidence="6 7">2789STDY5608891</strain>
    </source>
</reference>
<accession>A0A173V7W7</accession>
<dbReference type="Gene3D" id="3.40.190.290">
    <property type="match status" value="1"/>
</dbReference>
<dbReference type="InterPro" id="IPR036388">
    <property type="entry name" value="WH-like_DNA-bd_sf"/>
</dbReference>
<name>A0A173V7W7_EUBRA</name>
<evidence type="ECO:0000259" key="5">
    <source>
        <dbReference type="PROSITE" id="PS50931"/>
    </source>
</evidence>
<evidence type="ECO:0000256" key="1">
    <source>
        <dbReference type="ARBA" id="ARBA00009437"/>
    </source>
</evidence>
<evidence type="ECO:0000313" key="7">
    <source>
        <dbReference type="Proteomes" id="UP000095492"/>
    </source>
</evidence>
<organism evidence="6 7">
    <name type="scientific">Eubacterium ramulus</name>
    <dbReference type="NCBI Taxonomy" id="39490"/>
    <lineage>
        <taxon>Bacteria</taxon>
        <taxon>Bacillati</taxon>
        <taxon>Bacillota</taxon>
        <taxon>Clostridia</taxon>
        <taxon>Eubacteriales</taxon>
        <taxon>Eubacteriaceae</taxon>
        <taxon>Eubacterium</taxon>
    </lineage>
</organism>
<proteinExistence type="inferred from homology"/>
<dbReference type="PANTHER" id="PTHR30346">
    <property type="entry name" value="TRANSCRIPTIONAL DUAL REGULATOR HCAR-RELATED"/>
    <property type="match status" value="1"/>
</dbReference>
<comment type="similarity">
    <text evidence="1">Belongs to the LysR transcriptional regulatory family.</text>
</comment>
<evidence type="ECO:0000256" key="2">
    <source>
        <dbReference type="ARBA" id="ARBA00023015"/>
    </source>
</evidence>
<dbReference type="Pfam" id="PF00126">
    <property type="entry name" value="HTH_1"/>
    <property type="match status" value="1"/>
</dbReference>
<dbReference type="PROSITE" id="PS50931">
    <property type="entry name" value="HTH_LYSR"/>
    <property type="match status" value="1"/>
</dbReference>
<dbReference type="SUPFAM" id="SSF53850">
    <property type="entry name" value="Periplasmic binding protein-like II"/>
    <property type="match status" value="1"/>
</dbReference>
<dbReference type="GO" id="GO:0003700">
    <property type="term" value="F:DNA-binding transcription factor activity"/>
    <property type="evidence" value="ECO:0007669"/>
    <property type="project" value="InterPro"/>
</dbReference>
<dbReference type="GO" id="GO:0003677">
    <property type="term" value="F:DNA binding"/>
    <property type="evidence" value="ECO:0007669"/>
    <property type="project" value="UniProtKB-KW"/>
</dbReference>
<dbReference type="CDD" id="cd05466">
    <property type="entry name" value="PBP2_LTTR_substrate"/>
    <property type="match status" value="1"/>
</dbReference>
<dbReference type="SUPFAM" id="SSF46785">
    <property type="entry name" value="Winged helix' DNA-binding domain"/>
    <property type="match status" value="1"/>
</dbReference>